<feature type="compositionally biased region" description="Basic and acidic residues" evidence="1">
    <location>
        <begin position="1"/>
        <end position="31"/>
    </location>
</feature>
<evidence type="ECO:0000313" key="2">
    <source>
        <dbReference type="EMBL" id="VDD28739.1"/>
    </source>
</evidence>
<proteinExistence type="predicted"/>
<reference evidence="2" key="1">
    <citation type="submission" date="2018-11" db="EMBL/GenBank/DDBJ databases">
        <authorList>
            <consortium name="Genoscope - CEA"/>
            <person name="William W."/>
        </authorList>
    </citation>
    <scope>NUCLEOTIDE SEQUENCE</scope>
</reference>
<name>A0A3P6EB82_BRAOL</name>
<accession>A0A3P6EB82</accession>
<feature type="region of interest" description="Disordered" evidence="1">
    <location>
        <begin position="1"/>
        <end position="47"/>
    </location>
</feature>
<gene>
    <name evidence="2" type="ORF">BOLC9T54062H</name>
</gene>
<dbReference type="EMBL" id="LR031875">
    <property type="protein sequence ID" value="VDD28739.1"/>
    <property type="molecule type" value="Genomic_DNA"/>
</dbReference>
<evidence type="ECO:0000256" key="1">
    <source>
        <dbReference type="SAM" id="MobiDB-lite"/>
    </source>
</evidence>
<organism evidence="2">
    <name type="scientific">Brassica oleracea</name>
    <name type="common">Wild cabbage</name>
    <dbReference type="NCBI Taxonomy" id="3712"/>
    <lineage>
        <taxon>Eukaryota</taxon>
        <taxon>Viridiplantae</taxon>
        <taxon>Streptophyta</taxon>
        <taxon>Embryophyta</taxon>
        <taxon>Tracheophyta</taxon>
        <taxon>Spermatophyta</taxon>
        <taxon>Magnoliopsida</taxon>
        <taxon>eudicotyledons</taxon>
        <taxon>Gunneridae</taxon>
        <taxon>Pentapetalae</taxon>
        <taxon>rosids</taxon>
        <taxon>malvids</taxon>
        <taxon>Brassicales</taxon>
        <taxon>Brassicaceae</taxon>
        <taxon>Brassiceae</taxon>
        <taxon>Brassica</taxon>
    </lineage>
</organism>
<sequence length="47" mass="5378">MTDAKPEPETKRREHEKVREAKSKQSGEEKALRHRHALGRAARTRGG</sequence>
<dbReference type="AlphaFoldDB" id="A0A3P6EB82"/>
<protein>
    <submittedName>
        <fullName evidence="2">Uncharacterized protein</fullName>
    </submittedName>
</protein>
<feature type="compositionally biased region" description="Basic residues" evidence="1">
    <location>
        <begin position="32"/>
        <end position="47"/>
    </location>
</feature>